<accession>A0A502G6G8</accession>
<protein>
    <submittedName>
        <fullName evidence="6">MFS transporter</fullName>
    </submittedName>
</protein>
<keyword evidence="7" id="KW-1185">Reference proteome</keyword>
<name>A0A502G6G8_9PROT</name>
<evidence type="ECO:0000256" key="2">
    <source>
        <dbReference type="ARBA" id="ARBA00022989"/>
    </source>
</evidence>
<comment type="caution">
    <text evidence="6">The sequence shown here is derived from an EMBL/GenBank/DDBJ whole genome shotgun (WGS) entry which is preliminary data.</text>
</comment>
<feature type="transmembrane region" description="Helical" evidence="4">
    <location>
        <begin position="291"/>
        <end position="308"/>
    </location>
</feature>
<dbReference type="Gene3D" id="1.20.1250.20">
    <property type="entry name" value="MFS general substrate transporter like domains"/>
    <property type="match status" value="2"/>
</dbReference>
<feature type="transmembrane region" description="Helical" evidence="4">
    <location>
        <begin position="105"/>
        <end position="133"/>
    </location>
</feature>
<dbReference type="AlphaFoldDB" id="A0A502G6G8"/>
<dbReference type="PROSITE" id="PS50850">
    <property type="entry name" value="MFS"/>
    <property type="match status" value="1"/>
</dbReference>
<dbReference type="Proteomes" id="UP000317078">
    <property type="component" value="Unassembled WGS sequence"/>
</dbReference>
<reference evidence="6 7" key="1">
    <citation type="journal article" date="2019" name="Environ. Microbiol.">
        <title>Species interactions and distinct microbial communities in high Arctic permafrost affected cryosols are associated with the CH4 and CO2 gas fluxes.</title>
        <authorList>
            <person name="Altshuler I."/>
            <person name="Hamel J."/>
            <person name="Turney S."/>
            <person name="Magnuson E."/>
            <person name="Levesque R."/>
            <person name="Greer C."/>
            <person name="Whyte L.G."/>
        </authorList>
    </citation>
    <scope>NUCLEOTIDE SEQUENCE [LARGE SCALE GENOMIC DNA]</scope>
    <source>
        <strain evidence="6 7">S9.3B</strain>
    </source>
</reference>
<keyword evidence="2 4" id="KW-1133">Transmembrane helix</keyword>
<evidence type="ECO:0000313" key="7">
    <source>
        <dbReference type="Proteomes" id="UP000317078"/>
    </source>
</evidence>
<feature type="transmembrane region" description="Helical" evidence="4">
    <location>
        <begin position="48"/>
        <end position="68"/>
    </location>
</feature>
<proteinExistence type="predicted"/>
<evidence type="ECO:0000256" key="3">
    <source>
        <dbReference type="ARBA" id="ARBA00023136"/>
    </source>
</evidence>
<organism evidence="6 7">
    <name type="scientific">Muricoccus nepalensis</name>
    <dbReference type="NCBI Taxonomy" id="1854500"/>
    <lineage>
        <taxon>Bacteria</taxon>
        <taxon>Pseudomonadati</taxon>
        <taxon>Pseudomonadota</taxon>
        <taxon>Alphaproteobacteria</taxon>
        <taxon>Acetobacterales</taxon>
        <taxon>Roseomonadaceae</taxon>
        <taxon>Muricoccus</taxon>
    </lineage>
</organism>
<keyword evidence="3 4" id="KW-0472">Membrane</keyword>
<dbReference type="InterPro" id="IPR020846">
    <property type="entry name" value="MFS_dom"/>
</dbReference>
<dbReference type="InterPro" id="IPR011701">
    <property type="entry name" value="MFS"/>
</dbReference>
<dbReference type="GO" id="GO:0022857">
    <property type="term" value="F:transmembrane transporter activity"/>
    <property type="evidence" value="ECO:0007669"/>
    <property type="project" value="InterPro"/>
</dbReference>
<feature type="transmembrane region" description="Helical" evidence="4">
    <location>
        <begin position="258"/>
        <end position="279"/>
    </location>
</feature>
<gene>
    <name evidence="6" type="ORF">EAH89_09595</name>
</gene>
<dbReference type="Pfam" id="PF07690">
    <property type="entry name" value="MFS_1"/>
    <property type="match status" value="1"/>
</dbReference>
<feature type="transmembrane region" description="Helical" evidence="4">
    <location>
        <begin position="224"/>
        <end position="246"/>
    </location>
</feature>
<evidence type="ECO:0000256" key="1">
    <source>
        <dbReference type="ARBA" id="ARBA00022692"/>
    </source>
</evidence>
<feature type="transmembrane region" description="Helical" evidence="4">
    <location>
        <begin position="380"/>
        <end position="399"/>
    </location>
</feature>
<dbReference type="RefSeq" id="WP_140882598.1">
    <property type="nucleotide sequence ID" value="NZ_RCZP01000007.1"/>
</dbReference>
<dbReference type="PANTHER" id="PTHR23539:SF1">
    <property type="entry name" value="MAJOR FACILITATOR SUPERFAMILY (MFS) PROFILE DOMAIN-CONTAINING PROTEIN"/>
    <property type="match status" value="1"/>
</dbReference>
<feature type="transmembrane region" description="Helical" evidence="4">
    <location>
        <begin position="352"/>
        <end position="374"/>
    </location>
</feature>
<dbReference type="SUPFAM" id="SSF103473">
    <property type="entry name" value="MFS general substrate transporter"/>
    <property type="match status" value="1"/>
</dbReference>
<sequence>MTGPAAVPANPRAERALDLLSFALSDVRYGLGAYLAVYLLTEHAWDEASIGLALSFGGMVGLVSQTPLGVMVDAIRAKRALLGGAVVVVTATSLVIPLAPHFWAVASAGIIGALAGTTMGPTLAAMSLGIVGPGRFAHRAGRNEALFHFGNGAINLVILLTAPFVGTGIVFVMMVVTAAGSLYAVSRVPAGSIDHALARGLLPDREGHGLRPSPWSTLLASRPLMVFAGTGALFHMANGPMLALVAQKLALGHPGQGIMFTAACAVAAQTVMVPAAAMAGARADAWGRKPLFLAAFVALALRGSLYTLSDHPAWLIGVQLLDGVGAGLIGALFPVIVADLTRGSGHFNAAQGAVGTVHAIGGILSGILVGFLVVNAGYQAAFLTLSAIAALGGVIFLAAMPETRGAAALPGAAEAAGGPPGAPP</sequence>
<evidence type="ECO:0000259" key="5">
    <source>
        <dbReference type="PROSITE" id="PS50850"/>
    </source>
</evidence>
<dbReference type="PANTHER" id="PTHR23539">
    <property type="entry name" value="MFS TRANSPORTER"/>
    <property type="match status" value="1"/>
</dbReference>
<keyword evidence="1 4" id="KW-0812">Transmembrane</keyword>
<dbReference type="OrthoDB" id="9812574at2"/>
<evidence type="ECO:0000313" key="6">
    <source>
        <dbReference type="EMBL" id="TPG57677.1"/>
    </source>
</evidence>
<feature type="transmembrane region" description="Helical" evidence="4">
    <location>
        <begin position="80"/>
        <end position="99"/>
    </location>
</feature>
<dbReference type="EMBL" id="RCZP01000007">
    <property type="protein sequence ID" value="TPG57677.1"/>
    <property type="molecule type" value="Genomic_DNA"/>
</dbReference>
<dbReference type="InterPro" id="IPR036259">
    <property type="entry name" value="MFS_trans_sf"/>
</dbReference>
<feature type="transmembrane region" description="Helical" evidence="4">
    <location>
        <begin position="314"/>
        <end position="340"/>
    </location>
</feature>
<evidence type="ECO:0000256" key="4">
    <source>
        <dbReference type="SAM" id="Phobius"/>
    </source>
</evidence>
<feature type="domain" description="Major facilitator superfamily (MFS) profile" evidence="5">
    <location>
        <begin position="216"/>
        <end position="424"/>
    </location>
</feature>